<accession>A0A645EDT9</accession>
<sequence length="78" mass="8930">MYPPGTIVQLSDNRVGIVIAAGEKSILRPRVLLKTDEYGDRYDDHMVLDLADNAHLFIRSTIDDIGKRKDSFTLREFH</sequence>
<dbReference type="GO" id="GO:0000213">
    <property type="term" value="F:tRNA-intron lyase activity"/>
    <property type="evidence" value="ECO:0007669"/>
    <property type="project" value="InterPro"/>
</dbReference>
<evidence type="ECO:0000313" key="1">
    <source>
        <dbReference type="EMBL" id="MPM99451.1"/>
    </source>
</evidence>
<dbReference type="InterPro" id="IPR036740">
    <property type="entry name" value="tRNA_intron_Endonuc_N_sf"/>
</dbReference>
<name>A0A645EDT9_9ZZZZ</name>
<reference evidence="1" key="1">
    <citation type="submission" date="2019-08" db="EMBL/GenBank/DDBJ databases">
        <authorList>
            <person name="Kucharzyk K."/>
            <person name="Murdoch R.W."/>
            <person name="Higgins S."/>
            <person name="Loffler F."/>
        </authorList>
    </citation>
    <scope>NUCLEOTIDE SEQUENCE</scope>
</reference>
<organism evidence="1">
    <name type="scientific">bioreactor metagenome</name>
    <dbReference type="NCBI Taxonomy" id="1076179"/>
    <lineage>
        <taxon>unclassified sequences</taxon>
        <taxon>metagenomes</taxon>
        <taxon>ecological metagenomes</taxon>
    </lineage>
</organism>
<dbReference type="AlphaFoldDB" id="A0A645EDT9"/>
<dbReference type="EMBL" id="VSSQ01045543">
    <property type="protein sequence ID" value="MPM99451.1"/>
    <property type="molecule type" value="Genomic_DNA"/>
</dbReference>
<dbReference type="GO" id="GO:0006388">
    <property type="term" value="P:tRNA splicing, via endonucleolytic cleavage and ligation"/>
    <property type="evidence" value="ECO:0007669"/>
    <property type="project" value="InterPro"/>
</dbReference>
<protein>
    <submittedName>
        <fullName evidence="1">Uncharacterized protein</fullName>
    </submittedName>
</protein>
<dbReference type="SUPFAM" id="SSF55267">
    <property type="entry name" value="tRNA-intron endonuclease N-terminal domain-like"/>
    <property type="match status" value="1"/>
</dbReference>
<gene>
    <name evidence="1" type="ORF">SDC9_146642</name>
</gene>
<comment type="caution">
    <text evidence="1">The sequence shown here is derived from an EMBL/GenBank/DDBJ whole genome shotgun (WGS) entry which is preliminary data.</text>
</comment>
<proteinExistence type="predicted"/>